<dbReference type="CDD" id="cd01949">
    <property type="entry name" value="GGDEF"/>
    <property type="match status" value="1"/>
</dbReference>
<dbReference type="Gene3D" id="3.30.70.270">
    <property type="match status" value="1"/>
</dbReference>
<dbReference type="Gene3D" id="3.20.20.450">
    <property type="entry name" value="EAL domain"/>
    <property type="match status" value="1"/>
</dbReference>
<accession>A0ABT6EVV7</accession>
<dbReference type="Pfam" id="PF00990">
    <property type="entry name" value="GGDEF"/>
    <property type="match status" value="1"/>
</dbReference>
<keyword evidence="2" id="KW-0418">Kinase</keyword>
<dbReference type="InterPro" id="IPR016132">
    <property type="entry name" value="Phyto_chromo_attachment"/>
</dbReference>
<reference evidence="6" key="2">
    <citation type="submission" date="2022-01" db="EMBL/GenBank/DDBJ databases">
        <authorList>
            <person name="Zivanovic Y."/>
            <person name="Moreira D."/>
            <person name="Lopez-Garcia P."/>
        </authorList>
    </citation>
    <scope>NUCLEOTIDE SEQUENCE</scope>
    <source>
        <strain evidence="6">G9</strain>
    </source>
</reference>
<dbReference type="SUPFAM" id="SSF55073">
    <property type="entry name" value="Nucleotide cyclase"/>
    <property type="match status" value="1"/>
</dbReference>
<evidence type="ECO:0000313" key="7">
    <source>
        <dbReference type="Proteomes" id="UP001154265"/>
    </source>
</evidence>
<organism evidence="6 7">
    <name type="scientific">Candidatus Synechococcus calcipolaris G9</name>
    <dbReference type="NCBI Taxonomy" id="1497997"/>
    <lineage>
        <taxon>Bacteria</taxon>
        <taxon>Bacillati</taxon>
        <taxon>Cyanobacteriota</taxon>
        <taxon>Cyanophyceae</taxon>
        <taxon>Synechococcales</taxon>
        <taxon>Synechococcaceae</taxon>
        <taxon>Synechococcus</taxon>
    </lineage>
</organism>
<evidence type="ECO:0000256" key="1">
    <source>
        <dbReference type="ARBA" id="ARBA00022679"/>
    </source>
</evidence>
<dbReference type="Proteomes" id="UP001154265">
    <property type="component" value="Unassembled WGS sequence"/>
</dbReference>
<evidence type="ECO:0000313" key="6">
    <source>
        <dbReference type="EMBL" id="MDG2989921.1"/>
    </source>
</evidence>
<dbReference type="SMART" id="SM00052">
    <property type="entry name" value="EAL"/>
    <property type="match status" value="1"/>
</dbReference>
<feature type="domain" description="Phytochrome chromophore attachment site" evidence="3">
    <location>
        <begin position="189"/>
        <end position="325"/>
    </location>
</feature>
<protein>
    <submittedName>
        <fullName evidence="6">EAL domain-containing protein</fullName>
    </submittedName>
</protein>
<dbReference type="SUPFAM" id="SSF141868">
    <property type="entry name" value="EAL domain-like"/>
    <property type="match status" value="1"/>
</dbReference>
<dbReference type="PANTHER" id="PTHR44757">
    <property type="entry name" value="DIGUANYLATE CYCLASE DGCP"/>
    <property type="match status" value="1"/>
</dbReference>
<dbReference type="InterPro" id="IPR011006">
    <property type="entry name" value="CheY-like_superfamily"/>
</dbReference>
<comment type="caution">
    <text evidence="6">The sequence shown here is derived from an EMBL/GenBank/DDBJ whole genome shotgun (WGS) entry which is preliminary data.</text>
</comment>
<evidence type="ECO:0000259" key="5">
    <source>
        <dbReference type="PROSITE" id="PS50887"/>
    </source>
</evidence>
<dbReference type="InterPro" id="IPR052155">
    <property type="entry name" value="Biofilm_reg_signaling"/>
</dbReference>
<evidence type="ECO:0000259" key="3">
    <source>
        <dbReference type="PROSITE" id="PS50046"/>
    </source>
</evidence>
<dbReference type="InterPro" id="IPR035919">
    <property type="entry name" value="EAL_sf"/>
</dbReference>
<dbReference type="SMART" id="SM00267">
    <property type="entry name" value="GGDEF"/>
    <property type="match status" value="1"/>
</dbReference>
<dbReference type="NCBIfam" id="TIGR00254">
    <property type="entry name" value="GGDEF"/>
    <property type="match status" value="1"/>
</dbReference>
<evidence type="ECO:0000256" key="2">
    <source>
        <dbReference type="ARBA" id="ARBA00022777"/>
    </source>
</evidence>
<dbReference type="InterPro" id="IPR000160">
    <property type="entry name" value="GGDEF_dom"/>
</dbReference>
<dbReference type="InterPro" id="IPR001633">
    <property type="entry name" value="EAL_dom"/>
</dbReference>
<dbReference type="Pfam" id="PF00563">
    <property type="entry name" value="EAL"/>
    <property type="match status" value="1"/>
</dbReference>
<dbReference type="RefSeq" id="WP_277865846.1">
    <property type="nucleotide sequence ID" value="NZ_JAKKUT010000002.1"/>
</dbReference>
<dbReference type="InterPro" id="IPR029016">
    <property type="entry name" value="GAF-like_dom_sf"/>
</dbReference>
<dbReference type="PROSITE" id="PS50887">
    <property type="entry name" value="GGDEF"/>
    <property type="match status" value="1"/>
</dbReference>
<proteinExistence type="predicted"/>
<dbReference type="SUPFAM" id="SSF52172">
    <property type="entry name" value="CheY-like"/>
    <property type="match status" value="1"/>
</dbReference>
<gene>
    <name evidence="6" type="ORF">L3556_03080</name>
</gene>
<dbReference type="PANTHER" id="PTHR44757:SF2">
    <property type="entry name" value="BIOFILM ARCHITECTURE MAINTENANCE PROTEIN MBAA"/>
    <property type="match status" value="1"/>
</dbReference>
<dbReference type="Gene3D" id="3.40.50.2300">
    <property type="match status" value="1"/>
</dbReference>
<dbReference type="CDD" id="cd01948">
    <property type="entry name" value="EAL"/>
    <property type="match status" value="1"/>
</dbReference>
<keyword evidence="7" id="KW-1185">Reference proteome</keyword>
<feature type="domain" description="EAL" evidence="4">
    <location>
        <begin position="530"/>
        <end position="788"/>
    </location>
</feature>
<feature type="domain" description="GGDEF" evidence="5">
    <location>
        <begin position="388"/>
        <end position="521"/>
    </location>
</feature>
<dbReference type="SMART" id="SM00065">
    <property type="entry name" value="GAF"/>
    <property type="match status" value="1"/>
</dbReference>
<keyword evidence="1" id="KW-0808">Transferase</keyword>
<reference evidence="6" key="1">
    <citation type="journal article" date="2022" name="Genome Biol. Evol.">
        <title>A New Gene Family Diagnostic for Intracellular Biomineralization of Amorphous Ca Carbonates by Cyanobacteria.</title>
        <authorList>
            <person name="Benzerara K."/>
            <person name="Duprat E."/>
            <person name="Bitard-Feildel T."/>
            <person name="Caumes G."/>
            <person name="Cassier-Chauvat C."/>
            <person name="Chauvat F."/>
            <person name="Dezi M."/>
            <person name="Diop S.I."/>
            <person name="Gaschignard G."/>
            <person name="Gorgen S."/>
            <person name="Gugger M."/>
            <person name="Lopez-Garcia P."/>
            <person name="Millet M."/>
            <person name="Skouri-Panet F."/>
            <person name="Moreira D."/>
            <person name="Callebaut I."/>
        </authorList>
    </citation>
    <scope>NUCLEOTIDE SEQUENCE</scope>
    <source>
        <strain evidence="6">G9</strain>
    </source>
</reference>
<dbReference type="InterPro" id="IPR043128">
    <property type="entry name" value="Rev_trsase/Diguanyl_cyclase"/>
</dbReference>
<dbReference type="EMBL" id="JAKKUT010000002">
    <property type="protein sequence ID" value="MDG2989921.1"/>
    <property type="molecule type" value="Genomic_DNA"/>
</dbReference>
<dbReference type="InterPro" id="IPR003018">
    <property type="entry name" value="GAF"/>
</dbReference>
<name>A0ABT6EVV7_9SYNE</name>
<dbReference type="Pfam" id="PF01590">
    <property type="entry name" value="GAF"/>
    <property type="match status" value="1"/>
</dbReference>
<dbReference type="PROSITE" id="PS50883">
    <property type="entry name" value="EAL"/>
    <property type="match status" value="1"/>
</dbReference>
<dbReference type="SUPFAM" id="SSF55781">
    <property type="entry name" value="GAF domain-like"/>
    <property type="match status" value="1"/>
</dbReference>
<dbReference type="PROSITE" id="PS50046">
    <property type="entry name" value="PHYTOCHROME_2"/>
    <property type="match status" value="1"/>
</dbReference>
<evidence type="ECO:0000259" key="4">
    <source>
        <dbReference type="PROSITE" id="PS50883"/>
    </source>
</evidence>
<dbReference type="Gene3D" id="3.30.450.40">
    <property type="match status" value="1"/>
</dbReference>
<dbReference type="InterPro" id="IPR029787">
    <property type="entry name" value="Nucleotide_cyclase"/>
</dbReference>
<sequence>MTMGSLSSQDVSSLTPIKIKGRRHRPVPSLRLSEARIVSVTKIAIIENDSEDGERLERLIREIPVETFLVERISVSQLNHQFLREFNPQLLVLTWPKKDGLAQVVALQKTYGDLPLVVIGHCDHPNTAVQVVREGSQDYLPWPDVTSHLLARAFRYAIERHHIDQTLLQRAEGERLVIQIMEHIHESLDLPTILQTTVDEVRQLLRADRVLVYRFLPDWRGVMEVESVLDPWPSALGDVVGDSCFIESFVEKYRQGRIQTITDIHAQAMHPCHRDLLAHYQVRANLVVPIVPEGKLWGLLLAHQCDQPREWQEWEVDLMRQLSTQVAIAIQQAELYEKARKELHDRKAAEAELLYQARHDPLTHLPNRWLFEERVNDAIRLGANKPDYCYAVLCLDLDRFKNLNDSLGHAIGDLFLQEIAERLQRALSPQDLVARLGGDEFVVLLDDIADFDQAKTIAEHLRKRLARPFEVNQYALHSTASIGLVMGNASYSDAADLLRDADTAMYRAKTKGKNRCEVFDSAMYAQVRDRLQMELELWQALERAEFELAYQPIVSLRSQKLQGFEALIRWPRDGKPNISPQDFIPIAEETGLILGISHWVLQSACEQLQEWLQAYPALADAGVTMNVNLSGRHFSQVDIVEQIQTILTVNKLPGESLKIEITESALMENLEMGQSILLQLKAMGVKIAIDDFGTGYSSLSYLRSLPLDCIKIDRSFITQMDSSREDLEVVHTILALAENLKLDTIAEGIENLAQLKQLRSLRCPFGQGYFLSPPLTAHEMDRFIHQHLSDSSLN</sequence>